<proteinExistence type="predicted"/>
<feature type="chain" id="PRO_5037195076" evidence="1">
    <location>
        <begin position="24"/>
        <end position="81"/>
    </location>
</feature>
<feature type="signal peptide" evidence="1">
    <location>
        <begin position="1"/>
        <end position="23"/>
    </location>
</feature>
<evidence type="ECO:0000313" key="3">
    <source>
        <dbReference type="WBParaSite" id="Gr19_v10_g11887.t1"/>
    </source>
</evidence>
<dbReference type="Proteomes" id="UP000887572">
    <property type="component" value="Unplaced"/>
</dbReference>
<organism evidence="2 3">
    <name type="scientific">Globodera rostochiensis</name>
    <name type="common">Golden nematode worm</name>
    <name type="synonym">Heterodera rostochiensis</name>
    <dbReference type="NCBI Taxonomy" id="31243"/>
    <lineage>
        <taxon>Eukaryota</taxon>
        <taxon>Metazoa</taxon>
        <taxon>Ecdysozoa</taxon>
        <taxon>Nematoda</taxon>
        <taxon>Chromadorea</taxon>
        <taxon>Rhabditida</taxon>
        <taxon>Tylenchina</taxon>
        <taxon>Tylenchomorpha</taxon>
        <taxon>Tylenchoidea</taxon>
        <taxon>Heteroderidae</taxon>
        <taxon>Heteroderinae</taxon>
        <taxon>Globodera</taxon>
    </lineage>
</organism>
<dbReference type="WBParaSite" id="Gr19_v10_g11887.t1">
    <property type="protein sequence ID" value="Gr19_v10_g11887.t1"/>
    <property type="gene ID" value="Gr19_v10_g11887"/>
</dbReference>
<dbReference type="AlphaFoldDB" id="A0A914GWP3"/>
<protein>
    <submittedName>
        <fullName evidence="3">Secreted protein</fullName>
    </submittedName>
</protein>
<accession>A0A914GWP3</accession>
<evidence type="ECO:0000256" key="1">
    <source>
        <dbReference type="SAM" id="SignalP"/>
    </source>
</evidence>
<sequence>MPQGINTMFPHFLLHLFITFAVGICLALNESNIINSSPAPKTTDLELPQYSNAMAQRKNAPNGNVLQGRRRAPPRARFLTI</sequence>
<keyword evidence="2" id="KW-1185">Reference proteome</keyword>
<keyword evidence="1" id="KW-0732">Signal</keyword>
<evidence type="ECO:0000313" key="2">
    <source>
        <dbReference type="Proteomes" id="UP000887572"/>
    </source>
</evidence>
<reference evidence="3" key="1">
    <citation type="submission" date="2022-11" db="UniProtKB">
        <authorList>
            <consortium name="WormBaseParasite"/>
        </authorList>
    </citation>
    <scope>IDENTIFICATION</scope>
</reference>
<name>A0A914GWP3_GLORO</name>